<sequence>MNNEDFILKWKLFNPDEKSEIRIDSTHPLDIYIGYNDFKEKKFLLIFESKKHPPLLKNTQILEINTGQRRSDNRWTWTLTLKKKEYEYIFMKLCWDLIESTRHNDVDSGSIDLIFRFKKWQNLLENVNDNLLSEKVIKGLIGELIFLKDFALKKYDSNTALDGWTGSLGRDKDFQYPDYWVEVKSISSGKNEVCISSLEQLDSSDEGKLIVFFIDNSTQNDRKGFTLHDIVQNIRNDLQNEIGALSSFEMKLAAVGNIEQEEYKRKYYSLTGLREYCVDNSFPKIGRNDVFSEITKVSYAISLPAIENKITHIFVK</sequence>
<dbReference type="EMBL" id="CP131061">
    <property type="protein sequence ID" value="WNY26617.1"/>
    <property type="molecule type" value="Genomic_DNA"/>
</dbReference>
<proteinExistence type="predicted"/>
<keyword evidence="2" id="KW-1185">Reference proteome</keyword>
<evidence type="ECO:0008006" key="3">
    <source>
        <dbReference type="Google" id="ProtNLM"/>
    </source>
</evidence>
<dbReference type="InterPro" id="IPR025534">
    <property type="entry name" value="DUF4420"/>
</dbReference>
<dbReference type="AlphaFoldDB" id="A0AA96ZX35"/>
<evidence type="ECO:0000313" key="2">
    <source>
        <dbReference type="Proteomes" id="UP001304970"/>
    </source>
</evidence>
<dbReference type="Proteomes" id="UP001304970">
    <property type="component" value="Chromosome"/>
</dbReference>
<evidence type="ECO:0000313" key="1">
    <source>
        <dbReference type="EMBL" id="WNY26617.1"/>
    </source>
</evidence>
<gene>
    <name evidence="1" type="ORF">MsAm2_03890</name>
</gene>
<organism evidence="1 2">
    <name type="scientific">Methanolapillus ohkumae</name>
    <dbReference type="NCBI Taxonomy" id="3028298"/>
    <lineage>
        <taxon>Archaea</taxon>
        <taxon>Methanobacteriati</taxon>
        <taxon>Methanobacteriota</taxon>
        <taxon>Stenosarchaea group</taxon>
        <taxon>Methanomicrobia</taxon>
        <taxon>Methanosarcinales</taxon>
        <taxon>Methanosarcinaceae</taxon>
        <taxon>Methanolapillus</taxon>
    </lineage>
</organism>
<accession>A0AA96ZX35</accession>
<protein>
    <recommendedName>
        <fullName evidence="3">PD-(D/E)XK motif protein</fullName>
    </recommendedName>
</protein>
<dbReference type="Pfam" id="PF14390">
    <property type="entry name" value="DUF4420"/>
    <property type="match status" value="1"/>
</dbReference>
<name>A0AA96ZX35_9EURY</name>
<reference evidence="1 2" key="1">
    <citation type="submission" date="2023-07" db="EMBL/GenBank/DDBJ databases">
        <title>Closed genome sequence of Methanosarcinaceae archaeon Am2.</title>
        <authorList>
            <person name="Poehlein A."/>
            <person name="Protasov E."/>
            <person name="Platt K."/>
            <person name="Reeh H."/>
            <person name="Daniel R."/>
            <person name="Brune A."/>
        </authorList>
    </citation>
    <scope>NUCLEOTIDE SEQUENCE [LARGE SCALE GENOMIC DNA]</scope>
    <source>
        <strain evidence="1 2">Am2</strain>
    </source>
</reference>